<evidence type="ECO:0000313" key="1">
    <source>
        <dbReference type="EMBL" id="CCA87195.1"/>
    </source>
</evidence>
<name>G3AAY1_9RALS</name>
<accession>G3AAY1</accession>
<dbReference type="RefSeq" id="WP_275795095.1">
    <property type="nucleotide sequence ID" value="NZ_CP115945.1"/>
</dbReference>
<proteinExistence type="predicted"/>
<organism evidence="1">
    <name type="scientific">Ralstonia syzygii R24</name>
    <dbReference type="NCBI Taxonomy" id="907261"/>
    <lineage>
        <taxon>Bacteria</taxon>
        <taxon>Pseudomonadati</taxon>
        <taxon>Pseudomonadota</taxon>
        <taxon>Betaproteobacteria</taxon>
        <taxon>Burkholderiales</taxon>
        <taxon>Burkholderiaceae</taxon>
        <taxon>Ralstonia</taxon>
        <taxon>Ralstonia solanacearum species complex</taxon>
    </lineage>
</organism>
<reference evidence="1" key="1">
    <citation type="journal article" date="2011" name="PLoS ONE">
        <title>Ralstonia syzygii, the Blood Disease Bacterium and some Asian R. solanacearum strains form a single genomic species despite divergent lifestyles.</title>
        <authorList>
            <person name="Remenant B."/>
            <person name="de Cambiaire J.C."/>
            <person name="Cellier G."/>
            <person name="Jacobs J.M."/>
            <person name="Mangenot S."/>
            <person name="Barbe V."/>
            <person name="Lajus A."/>
            <person name="Vallenet D."/>
            <person name="Medigue C."/>
            <person name="Fegan M."/>
            <person name="Allen C."/>
            <person name="Prior P."/>
        </authorList>
    </citation>
    <scope>NUCLEOTIDE SEQUENCE</scope>
    <source>
        <strain evidence="1">R24</strain>
    </source>
</reference>
<sequence length="282" mass="31330">MTIIHRFLDRLPESRRLFVSLEPQRVAAVCLGGHPWRSRQPVLSNVEAALAAPPGRDTLAALLTSALPSGRAPRTLTVTLSDLLVRYRVFRRPDGVRSLRELRELAAQQLCERFDLDAAEWEFRLDAPLRGEHDTVCAVPKALLQDLQSAAADTGLRLKSVRPHFAVVAQRHRRNLHNGWLATIECDGLALATYADKRIEDIRVVRTAQALDDLPTELRRSAVVLGRADGLPVWVAGTAVADGQRLTTPFTPIGAERWPSEGPIWSDRYRMALAPIWPRSGA</sequence>
<reference evidence="1" key="2">
    <citation type="submission" date="2011-04" db="EMBL/GenBank/DDBJ databases">
        <authorList>
            <person name="Genoscope - CEA"/>
        </authorList>
    </citation>
    <scope>NUCLEOTIDE SEQUENCE</scope>
    <source>
        <strain evidence="1">R24</strain>
    </source>
</reference>
<gene>
    <name evidence="1" type="ORF">RALSY_mp30515</name>
</gene>
<dbReference type="AlphaFoldDB" id="G3AAY1"/>
<dbReference type="EMBL" id="FR854092">
    <property type="protein sequence ID" value="CCA87195.1"/>
    <property type="molecule type" value="Genomic_DNA"/>
</dbReference>
<protein>
    <submittedName>
        <fullName evidence="1">Uncharacterized protein</fullName>
    </submittedName>
</protein>